<evidence type="ECO:0000256" key="4">
    <source>
        <dbReference type="ARBA" id="ARBA00023125"/>
    </source>
</evidence>
<dbReference type="InterPro" id="IPR036388">
    <property type="entry name" value="WH-like_DNA-bd_sf"/>
</dbReference>
<dbReference type="Gene3D" id="1.10.10.10">
    <property type="entry name" value="Winged helix-like DNA-binding domain superfamily/Winged helix DNA-binding domain"/>
    <property type="match status" value="1"/>
</dbReference>
<dbReference type="GO" id="GO:0016987">
    <property type="term" value="F:sigma factor activity"/>
    <property type="evidence" value="ECO:0007669"/>
    <property type="project" value="UniProtKB-KW"/>
</dbReference>
<accession>A0A173LIH4</accession>
<proteinExistence type="inferred from homology"/>
<keyword evidence="2" id="KW-0805">Transcription regulation</keyword>
<dbReference type="InterPro" id="IPR014284">
    <property type="entry name" value="RNA_pol_sigma-70_dom"/>
</dbReference>
<dbReference type="InterPro" id="IPR013324">
    <property type="entry name" value="RNA_pol_sigma_r3/r4-like"/>
</dbReference>
<dbReference type="OrthoDB" id="160825at2"/>
<dbReference type="AlphaFoldDB" id="A0A173LIH4"/>
<keyword evidence="5" id="KW-0804">Transcription</keyword>
<name>A0A173LIH4_9ACTN</name>
<dbReference type="Proteomes" id="UP000186104">
    <property type="component" value="Chromosome"/>
</dbReference>
<dbReference type="SUPFAM" id="SSF88659">
    <property type="entry name" value="Sigma3 and sigma4 domains of RNA polymerase sigma factors"/>
    <property type="match status" value="1"/>
</dbReference>
<dbReference type="SUPFAM" id="SSF88946">
    <property type="entry name" value="Sigma2 domain of RNA polymerase sigma factors"/>
    <property type="match status" value="1"/>
</dbReference>
<feature type="domain" description="RNA polymerase sigma factor 70 region 4 type 2" evidence="8">
    <location>
        <begin position="129"/>
        <end position="180"/>
    </location>
</feature>
<keyword evidence="10" id="KW-1185">Reference proteome</keyword>
<keyword evidence="4" id="KW-0238">DNA-binding</keyword>
<dbReference type="Pfam" id="PF08281">
    <property type="entry name" value="Sigma70_r4_2"/>
    <property type="match status" value="1"/>
</dbReference>
<dbReference type="InterPro" id="IPR007627">
    <property type="entry name" value="RNA_pol_sigma70_r2"/>
</dbReference>
<dbReference type="PANTHER" id="PTHR43133">
    <property type="entry name" value="RNA POLYMERASE ECF-TYPE SIGMA FACTO"/>
    <property type="match status" value="1"/>
</dbReference>
<evidence type="ECO:0000259" key="7">
    <source>
        <dbReference type="Pfam" id="PF04542"/>
    </source>
</evidence>
<evidence type="ECO:0000256" key="3">
    <source>
        <dbReference type="ARBA" id="ARBA00023082"/>
    </source>
</evidence>
<dbReference type="InterPro" id="IPR013249">
    <property type="entry name" value="RNA_pol_sigma70_r4_t2"/>
</dbReference>
<dbReference type="Gene3D" id="1.10.1740.10">
    <property type="match status" value="1"/>
</dbReference>
<evidence type="ECO:0000256" key="1">
    <source>
        <dbReference type="ARBA" id="ARBA00010641"/>
    </source>
</evidence>
<evidence type="ECO:0000313" key="9">
    <source>
        <dbReference type="EMBL" id="ANI91703.1"/>
    </source>
</evidence>
<dbReference type="GO" id="GO:0003677">
    <property type="term" value="F:DNA binding"/>
    <property type="evidence" value="ECO:0007669"/>
    <property type="project" value="UniProtKB-KW"/>
</dbReference>
<dbReference type="PANTHER" id="PTHR43133:SF58">
    <property type="entry name" value="ECF RNA POLYMERASE SIGMA FACTOR SIGD"/>
    <property type="match status" value="1"/>
</dbReference>
<evidence type="ECO:0000259" key="8">
    <source>
        <dbReference type="Pfam" id="PF08281"/>
    </source>
</evidence>
<evidence type="ECO:0000313" key="10">
    <source>
        <dbReference type="Proteomes" id="UP000186104"/>
    </source>
</evidence>
<feature type="compositionally biased region" description="Basic and acidic residues" evidence="6">
    <location>
        <begin position="93"/>
        <end position="108"/>
    </location>
</feature>
<sequence>MTQTADELELAVASAVKGDKAAASRVLGLIKPGVARYCRSRVGVADKGLLSADDVTQEVLIAVLSAIPGYRDQGKPFMAFVYGIASHKVADAHRSAGRNRSDPVEHLPETLAADGGPEDAALANDANAKLGALLAELPEKAREIIRLRVIVGLSADETAEVVGSTPGAVRVAQHRAIKQLRERIERDGEGRWR</sequence>
<feature type="domain" description="RNA polymerase sigma-70 region 2" evidence="7">
    <location>
        <begin position="32"/>
        <end position="98"/>
    </location>
</feature>
<dbReference type="GO" id="GO:0006352">
    <property type="term" value="P:DNA-templated transcription initiation"/>
    <property type="evidence" value="ECO:0007669"/>
    <property type="project" value="InterPro"/>
</dbReference>
<organism evidence="9 10">
    <name type="scientific">Dietzia timorensis</name>
    <dbReference type="NCBI Taxonomy" id="499555"/>
    <lineage>
        <taxon>Bacteria</taxon>
        <taxon>Bacillati</taxon>
        <taxon>Actinomycetota</taxon>
        <taxon>Actinomycetes</taxon>
        <taxon>Mycobacteriales</taxon>
        <taxon>Dietziaceae</taxon>
        <taxon>Dietzia</taxon>
    </lineage>
</organism>
<dbReference type="NCBIfam" id="TIGR02937">
    <property type="entry name" value="sigma70-ECF"/>
    <property type="match status" value="1"/>
</dbReference>
<protein>
    <submittedName>
        <fullName evidence="9">Putative RNA polymerase sigma-D factor</fullName>
    </submittedName>
</protein>
<dbReference type="InterPro" id="IPR039425">
    <property type="entry name" value="RNA_pol_sigma-70-like"/>
</dbReference>
<comment type="similarity">
    <text evidence="1">Belongs to the sigma-70 factor family. ECF subfamily.</text>
</comment>
<dbReference type="InterPro" id="IPR013325">
    <property type="entry name" value="RNA_pol_sigma_r2"/>
</dbReference>
<reference evidence="9 10" key="1">
    <citation type="submission" date="2016-06" db="EMBL/GenBank/DDBJ databases">
        <title>Complete genome sequence of a saline-alkali tolerant type strain Dietzia timorensis ID05-A0528T.</title>
        <authorList>
            <person name="Wu X."/>
        </authorList>
    </citation>
    <scope>NUCLEOTIDE SEQUENCE [LARGE SCALE GENOMIC DNA]</scope>
    <source>
        <strain evidence="9 10">ID05-A0528</strain>
    </source>
</reference>
<dbReference type="Pfam" id="PF04542">
    <property type="entry name" value="Sigma70_r2"/>
    <property type="match status" value="1"/>
</dbReference>
<gene>
    <name evidence="9" type="ORF">BJL86_0910</name>
</gene>
<feature type="region of interest" description="Disordered" evidence="6">
    <location>
        <begin position="93"/>
        <end position="118"/>
    </location>
</feature>
<dbReference type="RefSeq" id="WP_067473980.1">
    <property type="nucleotide sequence ID" value="NZ_CP015961.1"/>
</dbReference>
<dbReference type="STRING" id="499555.BJL86_0910"/>
<dbReference type="EMBL" id="CP015961">
    <property type="protein sequence ID" value="ANI91703.1"/>
    <property type="molecule type" value="Genomic_DNA"/>
</dbReference>
<dbReference type="KEGG" id="dtm:BJL86_0910"/>
<dbReference type="CDD" id="cd06171">
    <property type="entry name" value="Sigma70_r4"/>
    <property type="match status" value="1"/>
</dbReference>
<dbReference type="NCBIfam" id="NF007230">
    <property type="entry name" value="PRK09648.1"/>
    <property type="match status" value="1"/>
</dbReference>
<evidence type="ECO:0000256" key="6">
    <source>
        <dbReference type="SAM" id="MobiDB-lite"/>
    </source>
</evidence>
<evidence type="ECO:0000256" key="5">
    <source>
        <dbReference type="ARBA" id="ARBA00023163"/>
    </source>
</evidence>
<keyword evidence="3" id="KW-0731">Sigma factor</keyword>
<evidence type="ECO:0000256" key="2">
    <source>
        <dbReference type="ARBA" id="ARBA00023015"/>
    </source>
</evidence>